<dbReference type="EMBL" id="BSXS01001495">
    <property type="protein sequence ID" value="GME76355.1"/>
    <property type="molecule type" value="Genomic_DNA"/>
</dbReference>
<dbReference type="Proteomes" id="UP001165064">
    <property type="component" value="Unassembled WGS sequence"/>
</dbReference>
<organism evidence="1 2">
    <name type="scientific">Ambrosiozyma monospora</name>
    <name type="common">Yeast</name>
    <name type="synonym">Endomycopsis monosporus</name>
    <dbReference type="NCBI Taxonomy" id="43982"/>
    <lineage>
        <taxon>Eukaryota</taxon>
        <taxon>Fungi</taxon>
        <taxon>Dikarya</taxon>
        <taxon>Ascomycota</taxon>
        <taxon>Saccharomycotina</taxon>
        <taxon>Pichiomycetes</taxon>
        <taxon>Pichiales</taxon>
        <taxon>Pichiaceae</taxon>
        <taxon>Ambrosiozyma</taxon>
    </lineage>
</organism>
<gene>
    <name evidence="1" type="ORF">Amon02_000256300</name>
</gene>
<name>A0ACB5SXX2_AMBMO</name>
<comment type="caution">
    <text evidence="1">The sequence shown here is derived from an EMBL/GenBank/DDBJ whole genome shotgun (WGS) entry which is preliminary data.</text>
</comment>
<reference evidence="1" key="1">
    <citation type="submission" date="2023-04" db="EMBL/GenBank/DDBJ databases">
        <title>Ambrosiozyma monospora NBRC 10751.</title>
        <authorList>
            <person name="Ichikawa N."/>
            <person name="Sato H."/>
            <person name="Tonouchi N."/>
        </authorList>
    </citation>
    <scope>NUCLEOTIDE SEQUENCE</scope>
    <source>
        <strain evidence="1">NBRC 10751</strain>
    </source>
</reference>
<evidence type="ECO:0000313" key="1">
    <source>
        <dbReference type="EMBL" id="GME76355.1"/>
    </source>
</evidence>
<accession>A0ACB5SXX2</accession>
<sequence>MEKNIRLLTDGYKKLQDKFSRLQEETKMKNQNIEVVNDDLLSLQIENNLLNKKVEDLTLEREKLIQRWMNKVSKDAEVLNDANKVLELNRKTGK</sequence>
<evidence type="ECO:0000313" key="2">
    <source>
        <dbReference type="Proteomes" id="UP001165064"/>
    </source>
</evidence>
<protein>
    <submittedName>
        <fullName evidence="1">Unnamed protein product</fullName>
    </submittedName>
</protein>
<proteinExistence type="predicted"/>
<keyword evidence="2" id="KW-1185">Reference proteome</keyword>